<evidence type="ECO:0000256" key="1">
    <source>
        <dbReference type="SAM" id="MobiDB-lite"/>
    </source>
</evidence>
<accession>A0A5N6LUF6</accession>
<feature type="compositionally biased region" description="Basic and acidic residues" evidence="1">
    <location>
        <begin position="254"/>
        <end position="282"/>
    </location>
</feature>
<dbReference type="OrthoDB" id="2272416at2759"/>
<feature type="compositionally biased region" description="Low complexity" evidence="1">
    <location>
        <begin position="11"/>
        <end position="23"/>
    </location>
</feature>
<evidence type="ECO:0000313" key="4">
    <source>
        <dbReference type="Proteomes" id="UP000326396"/>
    </source>
</evidence>
<feature type="compositionally biased region" description="Polar residues" evidence="1">
    <location>
        <begin position="310"/>
        <end position="320"/>
    </location>
</feature>
<dbReference type="EMBL" id="SZYD01000018">
    <property type="protein sequence ID" value="KAD2805197.1"/>
    <property type="molecule type" value="Genomic_DNA"/>
</dbReference>
<feature type="region of interest" description="Disordered" evidence="1">
    <location>
        <begin position="1"/>
        <end position="23"/>
    </location>
</feature>
<evidence type="ECO:0000259" key="2">
    <source>
        <dbReference type="Pfam" id="PF03732"/>
    </source>
</evidence>
<evidence type="ECO:0000313" key="3">
    <source>
        <dbReference type="EMBL" id="KAD2805197.1"/>
    </source>
</evidence>
<protein>
    <recommendedName>
        <fullName evidence="2">Retrotransposon gag domain-containing protein</fullName>
    </recommendedName>
</protein>
<keyword evidence="4" id="KW-1185">Reference proteome</keyword>
<dbReference type="InterPro" id="IPR005162">
    <property type="entry name" value="Retrotrans_gag_dom"/>
</dbReference>
<dbReference type="PANTHER" id="PTHR33223:SF11">
    <property type="entry name" value="ELEMENT PROTEIN, PUTATIVE-RELATED"/>
    <property type="match status" value="1"/>
</dbReference>
<dbReference type="Proteomes" id="UP000326396">
    <property type="component" value="Linkage Group LG8"/>
</dbReference>
<proteinExistence type="predicted"/>
<dbReference type="PANTHER" id="PTHR33223">
    <property type="entry name" value="CCHC-TYPE DOMAIN-CONTAINING PROTEIN"/>
    <property type="match status" value="1"/>
</dbReference>
<sequence>MVRTRGRPANRRNNNDNTGNIDPALLAPVNQAVENAIAQSVPQAIANTLQNNRPEHNNELLEKNDQPENNHPENNAPAAHVLLKKFQKQKPESFRDAPKPLDAENWIAHLEKLFDVLETTNNQNVRFATYKLEGDARRWWTTLNGTQGDGYVEALAWRDFPDIFYEQYFPISERDVYRREYLNIRQNANESITAYMVHFIRVAGIAGAMVGSAADQAEHFKWGLPFEYRRALINTKLPTVAHVGNATRNLELERADYNSHRSDGSRKRGRDEQSSLNNDHRAKFQLGNQRDFGNRPQGNQSWGWQGQGSYHNKGNNNGQL</sequence>
<feature type="compositionally biased region" description="Low complexity" evidence="1">
    <location>
        <begin position="297"/>
        <end position="309"/>
    </location>
</feature>
<feature type="region of interest" description="Disordered" evidence="1">
    <location>
        <begin position="254"/>
        <end position="320"/>
    </location>
</feature>
<dbReference type="Pfam" id="PF03732">
    <property type="entry name" value="Retrotrans_gag"/>
    <property type="match status" value="1"/>
</dbReference>
<gene>
    <name evidence="3" type="ORF">E3N88_38574</name>
</gene>
<dbReference type="AlphaFoldDB" id="A0A5N6LUF6"/>
<organism evidence="3 4">
    <name type="scientific">Mikania micrantha</name>
    <name type="common">bitter vine</name>
    <dbReference type="NCBI Taxonomy" id="192012"/>
    <lineage>
        <taxon>Eukaryota</taxon>
        <taxon>Viridiplantae</taxon>
        <taxon>Streptophyta</taxon>
        <taxon>Embryophyta</taxon>
        <taxon>Tracheophyta</taxon>
        <taxon>Spermatophyta</taxon>
        <taxon>Magnoliopsida</taxon>
        <taxon>eudicotyledons</taxon>
        <taxon>Gunneridae</taxon>
        <taxon>Pentapetalae</taxon>
        <taxon>asterids</taxon>
        <taxon>campanulids</taxon>
        <taxon>Asterales</taxon>
        <taxon>Asteraceae</taxon>
        <taxon>Asteroideae</taxon>
        <taxon>Heliantheae alliance</taxon>
        <taxon>Eupatorieae</taxon>
        <taxon>Mikania</taxon>
    </lineage>
</organism>
<feature type="domain" description="Retrotransposon gag" evidence="2">
    <location>
        <begin position="126"/>
        <end position="224"/>
    </location>
</feature>
<feature type="compositionally biased region" description="Basic residues" evidence="1">
    <location>
        <begin position="1"/>
        <end position="10"/>
    </location>
</feature>
<comment type="caution">
    <text evidence="3">The sequence shown here is derived from an EMBL/GenBank/DDBJ whole genome shotgun (WGS) entry which is preliminary data.</text>
</comment>
<name>A0A5N6LUF6_9ASTR</name>
<reference evidence="3 4" key="1">
    <citation type="submission" date="2019-05" db="EMBL/GenBank/DDBJ databases">
        <title>Mikania micrantha, genome provides insights into the molecular mechanism of rapid growth.</title>
        <authorList>
            <person name="Liu B."/>
        </authorList>
    </citation>
    <scope>NUCLEOTIDE SEQUENCE [LARGE SCALE GENOMIC DNA]</scope>
    <source>
        <strain evidence="3">NLD-2019</strain>
        <tissue evidence="3">Leaf</tissue>
    </source>
</reference>